<dbReference type="AlphaFoldDB" id="A0A4Z2HDW4"/>
<evidence type="ECO:0000313" key="3">
    <source>
        <dbReference type="Proteomes" id="UP000314294"/>
    </source>
</evidence>
<dbReference type="Proteomes" id="UP000314294">
    <property type="component" value="Unassembled WGS sequence"/>
</dbReference>
<evidence type="ECO:0000313" key="2">
    <source>
        <dbReference type="EMBL" id="TNN63455.1"/>
    </source>
</evidence>
<gene>
    <name evidence="2" type="ORF">EYF80_026305</name>
</gene>
<keyword evidence="3" id="KW-1185">Reference proteome</keyword>
<organism evidence="2 3">
    <name type="scientific">Liparis tanakae</name>
    <name type="common">Tanaka's snailfish</name>
    <dbReference type="NCBI Taxonomy" id="230148"/>
    <lineage>
        <taxon>Eukaryota</taxon>
        <taxon>Metazoa</taxon>
        <taxon>Chordata</taxon>
        <taxon>Craniata</taxon>
        <taxon>Vertebrata</taxon>
        <taxon>Euteleostomi</taxon>
        <taxon>Actinopterygii</taxon>
        <taxon>Neopterygii</taxon>
        <taxon>Teleostei</taxon>
        <taxon>Neoteleostei</taxon>
        <taxon>Acanthomorphata</taxon>
        <taxon>Eupercaria</taxon>
        <taxon>Perciformes</taxon>
        <taxon>Cottioidei</taxon>
        <taxon>Cottales</taxon>
        <taxon>Liparidae</taxon>
        <taxon>Liparis</taxon>
    </lineage>
</organism>
<reference evidence="2 3" key="1">
    <citation type="submission" date="2019-03" db="EMBL/GenBank/DDBJ databases">
        <title>First draft genome of Liparis tanakae, snailfish: a comprehensive survey of snailfish specific genes.</title>
        <authorList>
            <person name="Kim W."/>
            <person name="Song I."/>
            <person name="Jeong J.-H."/>
            <person name="Kim D."/>
            <person name="Kim S."/>
            <person name="Ryu S."/>
            <person name="Song J.Y."/>
            <person name="Lee S.K."/>
        </authorList>
    </citation>
    <scope>NUCLEOTIDE SEQUENCE [LARGE SCALE GENOMIC DNA]</scope>
    <source>
        <tissue evidence="2">Muscle</tissue>
    </source>
</reference>
<protein>
    <submittedName>
        <fullName evidence="2">Uncharacterized protein</fullName>
    </submittedName>
</protein>
<sequence>MWCRAKGKRRLTRTNIHTSGSLFTRLCPSWGQGQGVSGRTGTETQTFIRYLHRLALQQGEVKGRSVEERLAFEAVEAPQAAARSFAQKLDRETKLRYVVEYFSPMYWMVPQMNGSEGTFGDVTQHLVERNSDGGRERERYHRTDSHHPIRIKPYTWRVSVSVHELYLKVFVPRHRFVGEFGQEHGDEPREAPLGSHLARADARQPQHVLRDVGRFAVEHSMLAQAQGGRRQAAQACWDRQAHAREEATPPGRECDGDSSAVSPARLLIQPLTSS</sequence>
<accession>A0A4Z2HDW4</accession>
<proteinExistence type="predicted"/>
<evidence type="ECO:0000256" key="1">
    <source>
        <dbReference type="SAM" id="MobiDB-lite"/>
    </source>
</evidence>
<feature type="compositionally biased region" description="Basic and acidic residues" evidence="1">
    <location>
        <begin position="181"/>
        <end position="190"/>
    </location>
</feature>
<name>A0A4Z2HDW4_9TELE</name>
<feature type="region of interest" description="Disordered" evidence="1">
    <location>
        <begin position="181"/>
        <end position="202"/>
    </location>
</feature>
<comment type="caution">
    <text evidence="2">The sequence shown here is derived from an EMBL/GenBank/DDBJ whole genome shotgun (WGS) entry which is preliminary data.</text>
</comment>
<feature type="region of interest" description="Disordered" evidence="1">
    <location>
        <begin position="240"/>
        <end position="274"/>
    </location>
</feature>
<dbReference type="EMBL" id="SRLO01000272">
    <property type="protein sequence ID" value="TNN63455.1"/>
    <property type="molecule type" value="Genomic_DNA"/>
</dbReference>
<feature type="compositionally biased region" description="Basic and acidic residues" evidence="1">
    <location>
        <begin position="240"/>
        <end position="255"/>
    </location>
</feature>